<protein>
    <submittedName>
        <fullName evidence="1">Uncharacterized protein</fullName>
    </submittedName>
</protein>
<dbReference type="InterPro" id="IPR027417">
    <property type="entry name" value="P-loop_NTPase"/>
</dbReference>
<dbReference type="Proteomes" id="UP000623440">
    <property type="component" value="Unassembled WGS sequence"/>
</dbReference>
<evidence type="ECO:0000313" key="1">
    <source>
        <dbReference type="EMBL" id="MBD2531760.1"/>
    </source>
</evidence>
<evidence type="ECO:0000313" key="2">
    <source>
        <dbReference type="Proteomes" id="UP000623440"/>
    </source>
</evidence>
<keyword evidence="2" id="KW-1185">Reference proteome</keyword>
<dbReference type="Gene3D" id="3.40.50.300">
    <property type="entry name" value="P-loop containing nucleotide triphosphate hydrolases"/>
    <property type="match status" value="1"/>
</dbReference>
<reference evidence="1 2" key="1">
    <citation type="journal article" date="2020" name="ISME J.">
        <title>Comparative genomics reveals insights into cyanobacterial evolution and habitat adaptation.</title>
        <authorList>
            <person name="Chen M.Y."/>
            <person name="Teng W.K."/>
            <person name="Zhao L."/>
            <person name="Hu C.X."/>
            <person name="Zhou Y.K."/>
            <person name="Han B.P."/>
            <person name="Song L.R."/>
            <person name="Shu W.S."/>
        </authorList>
    </citation>
    <scope>NUCLEOTIDE SEQUENCE [LARGE SCALE GENOMIC DNA]</scope>
    <source>
        <strain evidence="1 2">FACHB-838</strain>
    </source>
</reference>
<proteinExistence type="predicted"/>
<dbReference type="SUPFAM" id="SSF52540">
    <property type="entry name" value="P-loop containing nucleoside triphosphate hydrolases"/>
    <property type="match status" value="1"/>
</dbReference>
<gene>
    <name evidence="1" type="ORF">H6G97_20025</name>
</gene>
<dbReference type="EMBL" id="JACJSI010000041">
    <property type="protein sequence ID" value="MBD2531760.1"/>
    <property type="molecule type" value="Genomic_DNA"/>
</dbReference>
<comment type="caution">
    <text evidence="1">The sequence shown here is derived from an EMBL/GenBank/DDBJ whole genome shotgun (WGS) entry which is preliminary data.</text>
</comment>
<sequence>MKLILFSGIPGTGKSTLSEEITRILHLPVFSRLLDTRGNAAITVACSTGGILRYDC</sequence>
<accession>A0ABR8DQW7</accession>
<name>A0ABR8DQW7_9NOSO</name>
<organism evidence="1 2">
    <name type="scientific">Nostoc flagelliforme FACHB-838</name>
    <dbReference type="NCBI Taxonomy" id="2692904"/>
    <lineage>
        <taxon>Bacteria</taxon>
        <taxon>Bacillati</taxon>
        <taxon>Cyanobacteriota</taxon>
        <taxon>Cyanophyceae</taxon>
        <taxon>Nostocales</taxon>
        <taxon>Nostocaceae</taxon>
        <taxon>Nostoc</taxon>
    </lineage>
</organism>